<evidence type="ECO:0000313" key="1">
    <source>
        <dbReference type="EMBL" id="MFC6333081.1"/>
    </source>
</evidence>
<dbReference type="EMBL" id="JBHSTE010000003">
    <property type="protein sequence ID" value="MFC6333081.1"/>
    <property type="molecule type" value="Genomic_DNA"/>
</dbReference>
<proteinExistence type="predicted"/>
<organism evidence="1 2">
    <name type="scientific">Paenibacillus septentrionalis</name>
    <dbReference type="NCBI Taxonomy" id="429342"/>
    <lineage>
        <taxon>Bacteria</taxon>
        <taxon>Bacillati</taxon>
        <taxon>Bacillota</taxon>
        <taxon>Bacilli</taxon>
        <taxon>Bacillales</taxon>
        <taxon>Paenibacillaceae</taxon>
        <taxon>Paenibacillus</taxon>
    </lineage>
</organism>
<gene>
    <name evidence="1" type="ORF">ACFP56_10635</name>
</gene>
<keyword evidence="2" id="KW-1185">Reference proteome</keyword>
<comment type="caution">
    <text evidence="1">The sequence shown here is derived from an EMBL/GenBank/DDBJ whole genome shotgun (WGS) entry which is preliminary data.</text>
</comment>
<reference evidence="2" key="1">
    <citation type="journal article" date="2019" name="Int. J. Syst. Evol. Microbiol.">
        <title>The Global Catalogue of Microorganisms (GCM) 10K type strain sequencing project: providing services to taxonomists for standard genome sequencing and annotation.</title>
        <authorList>
            <consortium name="The Broad Institute Genomics Platform"/>
            <consortium name="The Broad Institute Genome Sequencing Center for Infectious Disease"/>
            <person name="Wu L."/>
            <person name="Ma J."/>
        </authorList>
    </citation>
    <scope>NUCLEOTIDE SEQUENCE [LARGE SCALE GENOMIC DNA]</scope>
    <source>
        <strain evidence="2">PCU 280</strain>
    </source>
</reference>
<evidence type="ECO:0000313" key="2">
    <source>
        <dbReference type="Proteomes" id="UP001596233"/>
    </source>
</evidence>
<protein>
    <recommendedName>
        <fullName evidence="3">DUF2268 domain-containing protein</fullName>
    </recommendedName>
</protein>
<name>A0ABW1V4E0_9BACL</name>
<accession>A0ABW1V4E0</accession>
<dbReference type="Proteomes" id="UP001596233">
    <property type="component" value="Unassembled WGS sequence"/>
</dbReference>
<sequence length="262" mass="31336">MIRDIESKYTEKFETLIRLQEKVKQIHPLLQEQFPIVVVENKQLNIFEYEKGRYYLSHVEPDTMNIPVGVRAAFPLECVRNQAVVVVTGEVFDTINEQVVIFHEFVHCYQYHTCEMQLRETFELAKRSVNTENYSWELDYAFPYSDNQYIENTRLLFESLDKKNNKLIDLNRRKLKECLSCEQVEYMVWQEWKEGFARYIENQIKVSLGLPTNHGGRDEPYRRITFYEMGSQLISLIVKNSPDSLYRIDELYYALKNDAFFE</sequence>
<dbReference type="RefSeq" id="WP_379234166.1">
    <property type="nucleotide sequence ID" value="NZ_JBHSTE010000003.1"/>
</dbReference>
<evidence type="ECO:0008006" key="3">
    <source>
        <dbReference type="Google" id="ProtNLM"/>
    </source>
</evidence>